<dbReference type="Gene3D" id="3.40.50.2300">
    <property type="match status" value="1"/>
</dbReference>
<keyword evidence="1" id="KW-0597">Phosphoprotein</keyword>
<dbReference type="SUPFAM" id="SSF52172">
    <property type="entry name" value="CheY-like"/>
    <property type="match status" value="1"/>
</dbReference>
<reference evidence="4 5" key="1">
    <citation type="submission" date="2023-01" db="EMBL/GenBank/DDBJ databases">
        <title>Cultivation and genomic characterization of new, ubiquitous marine nitrite-oxidizing bacteria from the Nitrospirales.</title>
        <authorList>
            <person name="Mueller A.J."/>
            <person name="Daebeler A."/>
            <person name="Herbold C.W."/>
            <person name="Kirkegaard R.H."/>
            <person name="Daims H."/>
        </authorList>
    </citation>
    <scope>NUCLEOTIDE SEQUENCE [LARGE SCALE GENOMIC DNA]</scope>
    <source>
        <strain evidence="4 5">DK</strain>
    </source>
</reference>
<dbReference type="InterPro" id="IPR011006">
    <property type="entry name" value="CheY-like_superfamily"/>
</dbReference>
<dbReference type="CDD" id="cd00156">
    <property type="entry name" value="REC"/>
    <property type="match status" value="1"/>
</dbReference>
<feature type="compositionally biased region" description="Basic residues" evidence="2">
    <location>
        <begin position="178"/>
        <end position="187"/>
    </location>
</feature>
<evidence type="ECO:0000256" key="2">
    <source>
        <dbReference type="SAM" id="MobiDB-lite"/>
    </source>
</evidence>
<dbReference type="InterPro" id="IPR001789">
    <property type="entry name" value="Sig_transdc_resp-reg_receiver"/>
</dbReference>
<dbReference type="AlphaFoldDB" id="A0AA96GJ28"/>
<feature type="region of interest" description="Disordered" evidence="2">
    <location>
        <begin position="159"/>
        <end position="187"/>
    </location>
</feature>
<evidence type="ECO:0000259" key="3">
    <source>
        <dbReference type="PROSITE" id="PS50110"/>
    </source>
</evidence>
<dbReference type="EMBL" id="CP116968">
    <property type="protein sequence ID" value="WNM62242.1"/>
    <property type="molecule type" value="Genomic_DNA"/>
</dbReference>
<dbReference type="RefSeq" id="WP_312745439.1">
    <property type="nucleotide sequence ID" value="NZ_CP116968.1"/>
</dbReference>
<dbReference type="GO" id="GO:0000160">
    <property type="term" value="P:phosphorelay signal transduction system"/>
    <property type="evidence" value="ECO:0007669"/>
    <property type="project" value="InterPro"/>
</dbReference>
<dbReference type="PROSITE" id="PS50110">
    <property type="entry name" value="RESPONSE_REGULATORY"/>
    <property type="match status" value="1"/>
</dbReference>
<keyword evidence="5" id="KW-1185">Reference proteome</keyword>
<gene>
    <name evidence="4" type="ORF">PQG83_00420</name>
</gene>
<dbReference type="Pfam" id="PF00072">
    <property type="entry name" value="Response_reg"/>
    <property type="match status" value="1"/>
</dbReference>
<evidence type="ECO:0000256" key="1">
    <source>
        <dbReference type="PROSITE-ProRule" id="PRU00169"/>
    </source>
</evidence>
<sequence>MIMIVTFHEEFRGKISAFLSEKGYEVCVPPHRQDVISLVKEKSPLVVVLDMYVAEPNGLDVLKELRVQKYHGGIVALAGTSVRSLMSQASQLGVDQVIGGFQGDGGAVNLDQVESAIKMALHSSIARRAFELYVARGRTKGKDLEDWLEAERQIFKKNLPWSSGESKQRAKAEAGSQKPKKSQKKST</sequence>
<feature type="domain" description="Response regulatory" evidence="3">
    <location>
        <begin position="1"/>
        <end position="115"/>
    </location>
</feature>
<dbReference type="Pfam" id="PF11154">
    <property type="entry name" value="DUF2934"/>
    <property type="match status" value="1"/>
</dbReference>
<feature type="modified residue" description="4-aspartylphosphate" evidence="1">
    <location>
        <position position="50"/>
    </location>
</feature>
<dbReference type="InterPro" id="IPR021327">
    <property type="entry name" value="DUF2934"/>
</dbReference>
<dbReference type="KEGG" id="nneo:PQG83_00420"/>
<evidence type="ECO:0000313" key="5">
    <source>
        <dbReference type="Proteomes" id="UP001302494"/>
    </source>
</evidence>
<evidence type="ECO:0000313" key="4">
    <source>
        <dbReference type="EMBL" id="WNM62242.1"/>
    </source>
</evidence>
<accession>A0AA96GJ28</accession>
<organism evidence="4 5">
    <name type="scientific">Candidatus Nitrospira neomarina</name>
    <dbReference type="NCBI Taxonomy" id="3020899"/>
    <lineage>
        <taxon>Bacteria</taxon>
        <taxon>Pseudomonadati</taxon>
        <taxon>Nitrospirota</taxon>
        <taxon>Nitrospiria</taxon>
        <taxon>Nitrospirales</taxon>
        <taxon>Nitrospiraceae</taxon>
        <taxon>Nitrospira</taxon>
    </lineage>
</organism>
<protein>
    <submittedName>
        <fullName evidence="4">DUF2934 domain-containing protein</fullName>
    </submittedName>
</protein>
<dbReference type="Proteomes" id="UP001302494">
    <property type="component" value="Chromosome"/>
</dbReference>
<proteinExistence type="predicted"/>
<name>A0AA96GJ28_9BACT</name>